<sequence length="352" mass="39897">MPDAKKPDDPKSVWQDREIRFDMAVKGLALRKGEFEIDHLEGVEDTKGNNGERGTLVVTNLRVIWFSKRSRRTNLSIGYNSVSNISMKTASSRLRGKTQSLYVMTRFQGSKFEFIFTNLDDNSPRLFTTVQAVYRAYDTSRLYRDLKLRGAIIADKELKLLPKEETYNRISGVWNLSSEQGNLGTFFVTNVRVVWHANMAENFNVSIPYVQMKSVTVRDSKFGRALVIHTTSRSGGYVLGFRVDPAEKLDEIYKEVDALFKVFSVNPVFGVDFKVEDASESLRNVTKHRESDDVEIIGEGGESDPLAAYYAEGGKDVGRENDPNNIVYCPRLGMAVQRMPEGVTTEMLWNIL</sequence>
<evidence type="ECO:0000256" key="8">
    <source>
        <dbReference type="ARBA" id="ARBA00023212"/>
    </source>
</evidence>
<reference evidence="12 13" key="1">
    <citation type="journal article" date="2009" name="Science">
        <title>Green evolution and dynamic adaptations revealed by genomes of the marine picoeukaryotes Micromonas.</title>
        <authorList>
            <person name="Worden A.Z."/>
            <person name="Lee J.H."/>
            <person name="Mock T."/>
            <person name="Rouze P."/>
            <person name="Simmons M.P."/>
            <person name="Aerts A.L."/>
            <person name="Allen A.E."/>
            <person name="Cuvelier M.L."/>
            <person name="Derelle E."/>
            <person name="Everett M.V."/>
            <person name="Foulon E."/>
            <person name="Grimwood J."/>
            <person name="Gundlach H."/>
            <person name="Henrissat B."/>
            <person name="Napoli C."/>
            <person name="McDonald S.M."/>
            <person name="Parker M.S."/>
            <person name="Rombauts S."/>
            <person name="Salamov A."/>
            <person name="Von Dassow P."/>
            <person name="Badger J.H."/>
            <person name="Coutinho P.M."/>
            <person name="Demir E."/>
            <person name="Dubchak I."/>
            <person name="Gentemann C."/>
            <person name="Eikrem W."/>
            <person name="Gready J.E."/>
            <person name="John U."/>
            <person name="Lanier W."/>
            <person name="Lindquist E.A."/>
            <person name="Lucas S."/>
            <person name="Mayer K.F."/>
            <person name="Moreau H."/>
            <person name="Not F."/>
            <person name="Otillar R."/>
            <person name="Panaud O."/>
            <person name="Pangilinan J."/>
            <person name="Paulsen I."/>
            <person name="Piegu B."/>
            <person name="Poliakov A."/>
            <person name="Robbens S."/>
            <person name="Schmutz J."/>
            <person name="Toulza E."/>
            <person name="Wyss T."/>
            <person name="Zelensky A."/>
            <person name="Zhou K."/>
            <person name="Armbrust E.V."/>
            <person name="Bhattacharya D."/>
            <person name="Goodenough U.W."/>
            <person name="Van de Peer Y."/>
            <person name="Grigoriev I.V."/>
        </authorList>
    </citation>
    <scope>NUCLEOTIDE SEQUENCE [LARGE SCALE GENOMIC DNA]</scope>
    <source>
        <strain evidence="12 13">CCMP1545</strain>
    </source>
</reference>
<organism evidence="13">
    <name type="scientific">Micromonas pusilla (strain CCMP1545)</name>
    <name type="common">Picoplanktonic green alga</name>
    <dbReference type="NCBI Taxonomy" id="564608"/>
    <lineage>
        <taxon>Eukaryota</taxon>
        <taxon>Viridiplantae</taxon>
        <taxon>Chlorophyta</taxon>
        <taxon>Mamiellophyceae</taxon>
        <taxon>Mamiellales</taxon>
        <taxon>Mamiellaceae</taxon>
        <taxon>Micromonas</taxon>
    </lineage>
</organism>
<dbReference type="OMA" id="PNFGIQY"/>
<name>C1MWZ6_MICPC</name>
<protein>
    <recommendedName>
        <fullName evidence="10">BBSome complex member BBS5</fullName>
    </recommendedName>
</protein>
<dbReference type="Gene3D" id="2.30.29.30">
    <property type="entry name" value="Pleckstrin-homology domain (PH domain)/Phosphotyrosine-binding domain (PTB)"/>
    <property type="match status" value="1"/>
</dbReference>
<evidence type="ECO:0000256" key="4">
    <source>
        <dbReference type="ARBA" id="ARBA00022475"/>
    </source>
</evidence>
<evidence type="ECO:0000259" key="11">
    <source>
        <dbReference type="SMART" id="SM00683"/>
    </source>
</evidence>
<dbReference type="SMART" id="SM00683">
    <property type="entry name" value="DM16"/>
    <property type="match status" value="2"/>
</dbReference>
<proteinExistence type="inferred from homology"/>
<dbReference type="KEGG" id="mpp:MICPUCDRAFT_34174"/>
<dbReference type="PANTHER" id="PTHR21351">
    <property type="entry name" value="BARDET-BIEDL SYNDROME PROTEIN 5"/>
    <property type="match status" value="1"/>
</dbReference>
<evidence type="ECO:0000256" key="6">
    <source>
        <dbReference type="ARBA" id="ARBA00023069"/>
    </source>
</evidence>
<keyword evidence="6" id="KW-0969">Cilium</keyword>
<evidence type="ECO:0000256" key="1">
    <source>
        <dbReference type="ARBA" id="ARBA00004309"/>
    </source>
</evidence>
<dbReference type="STRING" id="564608.C1MWZ6"/>
<evidence type="ECO:0000313" key="12">
    <source>
        <dbReference type="EMBL" id="EEH55671.1"/>
    </source>
</evidence>
<dbReference type="PANTHER" id="PTHR21351:SF0">
    <property type="entry name" value="BARDET-BIEDL SYNDROME 5 PROTEIN"/>
    <property type="match status" value="1"/>
</dbReference>
<keyword evidence="9" id="KW-0966">Cell projection</keyword>
<feature type="domain" description="BBSome complex member BBS5 PH" evidence="11">
    <location>
        <begin position="34"/>
        <end position="88"/>
    </location>
</feature>
<evidence type="ECO:0000256" key="10">
    <source>
        <dbReference type="ARBA" id="ARBA00047191"/>
    </source>
</evidence>
<dbReference type="GeneID" id="9685445"/>
<evidence type="ECO:0000256" key="3">
    <source>
        <dbReference type="ARBA" id="ARBA00005822"/>
    </source>
</evidence>
<gene>
    <name evidence="12" type="ORF">MICPUCDRAFT_34174</name>
</gene>
<dbReference type="InterPro" id="IPR014003">
    <property type="entry name" value="BBS5_PH"/>
</dbReference>
<keyword evidence="8" id="KW-0206">Cytoskeleton</keyword>
<dbReference type="GO" id="GO:0060170">
    <property type="term" value="C:ciliary membrane"/>
    <property type="evidence" value="ECO:0007669"/>
    <property type="project" value="UniProtKB-SubCell"/>
</dbReference>
<keyword evidence="7" id="KW-0472">Membrane</keyword>
<dbReference type="Pfam" id="PF07289">
    <property type="entry name" value="BBL5"/>
    <property type="match status" value="1"/>
</dbReference>
<evidence type="ECO:0000313" key="13">
    <source>
        <dbReference type="Proteomes" id="UP000001876"/>
    </source>
</evidence>
<dbReference type="GO" id="GO:0032266">
    <property type="term" value="F:phosphatidylinositol-3-phosphate binding"/>
    <property type="evidence" value="ECO:0007669"/>
    <property type="project" value="TreeGrafter"/>
</dbReference>
<dbReference type="OrthoDB" id="10261999at2759"/>
<accession>C1MWZ6</accession>
<dbReference type="GO" id="GO:0036064">
    <property type="term" value="C:ciliary basal body"/>
    <property type="evidence" value="ECO:0007669"/>
    <property type="project" value="TreeGrafter"/>
</dbReference>
<evidence type="ECO:0000256" key="7">
    <source>
        <dbReference type="ARBA" id="ARBA00023136"/>
    </source>
</evidence>
<comment type="similarity">
    <text evidence="3">Belongs to the BBS5 family.</text>
</comment>
<keyword evidence="13" id="KW-1185">Reference proteome</keyword>
<dbReference type="GO" id="GO:0060271">
    <property type="term" value="P:cilium assembly"/>
    <property type="evidence" value="ECO:0007669"/>
    <property type="project" value="TreeGrafter"/>
</dbReference>
<keyword evidence="4" id="KW-1003">Cell membrane</keyword>
<evidence type="ECO:0000256" key="5">
    <source>
        <dbReference type="ARBA" id="ARBA00022490"/>
    </source>
</evidence>
<dbReference type="InterPro" id="IPR030804">
    <property type="entry name" value="BBS5/fem-3"/>
</dbReference>
<dbReference type="RefSeq" id="XP_003059719.1">
    <property type="nucleotide sequence ID" value="XM_003059673.1"/>
</dbReference>
<dbReference type="InterPro" id="IPR011993">
    <property type="entry name" value="PH-like_dom_sf"/>
</dbReference>
<dbReference type="eggNOG" id="ENOG502QR2Z">
    <property type="taxonomic scope" value="Eukaryota"/>
</dbReference>
<dbReference type="InterPro" id="IPR006606">
    <property type="entry name" value="BBL5"/>
</dbReference>
<evidence type="ECO:0000256" key="9">
    <source>
        <dbReference type="ARBA" id="ARBA00023273"/>
    </source>
</evidence>
<dbReference type="GO" id="GO:0034464">
    <property type="term" value="C:BBSome"/>
    <property type="evidence" value="ECO:0007669"/>
    <property type="project" value="InterPro"/>
</dbReference>
<comment type="subcellular location">
    <subcellularLocation>
        <location evidence="1">Cell projection</location>
        <location evidence="1">Cilium membrane</location>
    </subcellularLocation>
    <subcellularLocation>
        <location evidence="2">Cytoplasm</location>
        <location evidence="2">Cytoskeleton</location>
        <location evidence="2">Microtubule organizing center</location>
        <location evidence="2">Centrosome</location>
        <location evidence="2">Centriolar satellite</location>
    </subcellularLocation>
</comment>
<dbReference type="Proteomes" id="UP000001876">
    <property type="component" value="Unassembled WGS sequence"/>
</dbReference>
<dbReference type="EMBL" id="GG663741">
    <property type="protein sequence ID" value="EEH55671.1"/>
    <property type="molecule type" value="Genomic_DNA"/>
</dbReference>
<dbReference type="PIRSF" id="PIRSF010072">
    <property type="entry name" value="DUF1448"/>
    <property type="match status" value="1"/>
</dbReference>
<dbReference type="AlphaFoldDB" id="C1MWZ6"/>
<evidence type="ECO:0000256" key="2">
    <source>
        <dbReference type="ARBA" id="ARBA00004607"/>
    </source>
</evidence>
<keyword evidence="5" id="KW-0963">Cytoplasm</keyword>
<feature type="domain" description="BBSome complex member BBS5 PH" evidence="11">
    <location>
        <begin position="164"/>
        <end position="218"/>
    </location>
</feature>